<evidence type="ECO:0000256" key="3">
    <source>
        <dbReference type="ARBA" id="ARBA00023157"/>
    </source>
</evidence>
<dbReference type="Proteomes" id="UP000515917">
    <property type="component" value="Chromosome"/>
</dbReference>
<dbReference type="InterPro" id="IPR036249">
    <property type="entry name" value="Thioredoxin-like_sf"/>
</dbReference>
<dbReference type="GO" id="GO:0030313">
    <property type="term" value="C:cell envelope"/>
    <property type="evidence" value="ECO:0007669"/>
    <property type="project" value="UniProtKB-SubCell"/>
</dbReference>
<keyword evidence="3" id="KW-1015">Disulfide bond</keyword>
<dbReference type="CDD" id="cd02966">
    <property type="entry name" value="TlpA_like_family"/>
    <property type="match status" value="1"/>
</dbReference>
<keyword evidence="5" id="KW-0812">Transmembrane</keyword>
<dbReference type="SUPFAM" id="SSF52833">
    <property type="entry name" value="Thioredoxin-like"/>
    <property type="match status" value="1"/>
</dbReference>
<evidence type="ECO:0000313" key="7">
    <source>
        <dbReference type="EMBL" id="QBC44540.1"/>
    </source>
</evidence>
<evidence type="ECO:0000256" key="2">
    <source>
        <dbReference type="ARBA" id="ARBA00022748"/>
    </source>
</evidence>
<organism evidence="7 8">
    <name type="scientific">Iodobacter fluviatilis</name>
    <dbReference type="NCBI Taxonomy" id="537"/>
    <lineage>
        <taxon>Bacteria</taxon>
        <taxon>Pseudomonadati</taxon>
        <taxon>Pseudomonadota</taxon>
        <taxon>Betaproteobacteria</taxon>
        <taxon>Neisseriales</taxon>
        <taxon>Chitinibacteraceae</taxon>
        <taxon>Iodobacter</taxon>
    </lineage>
</organism>
<dbReference type="AlphaFoldDB" id="A0A7G3GAH7"/>
<dbReference type="InterPro" id="IPR013766">
    <property type="entry name" value="Thioredoxin_domain"/>
</dbReference>
<evidence type="ECO:0000313" key="8">
    <source>
        <dbReference type="Proteomes" id="UP000515917"/>
    </source>
</evidence>
<dbReference type="PANTHER" id="PTHR42852">
    <property type="entry name" value="THIOL:DISULFIDE INTERCHANGE PROTEIN DSBE"/>
    <property type="match status" value="1"/>
</dbReference>
<evidence type="ECO:0000256" key="5">
    <source>
        <dbReference type="SAM" id="Phobius"/>
    </source>
</evidence>
<dbReference type="InterPro" id="IPR013740">
    <property type="entry name" value="Redoxin"/>
</dbReference>
<keyword evidence="8" id="KW-1185">Reference proteome</keyword>
<proteinExistence type="predicted"/>
<evidence type="ECO:0000256" key="4">
    <source>
        <dbReference type="ARBA" id="ARBA00023284"/>
    </source>
</evidence>
<name>A0A7G3GAH7_9NEIS</name>
<sequence length="267" mass="28916">MNSIMSIGPFPLAYAVLGLSLLIGAGVGRYLGKGQGIASLLLDLLWLGLLGARLVFIALWFDLYPSLWAMIDLRDGGYNVWGGLVAALLYAGWRVRLNVPLRRPLAWSLLASILAWGAMTTMLSMQKSAPLSALPLQHLAGTKTTLAKLAEDKPLVLNLWASWCPPCLREMPVLQAAQAAEPNIRFVFANQGEANAVVEQYLHKNKLNLNHVLVDPFSLLAKEYGTVAFPSTLFFSADGQLLGSHLGELSAASLASKLQLLRSAQPK</sequence>
<dbReference type="InterPro" id="IPR017937">
    <property type="entry name" value="Thioredoxin_CS"/>
</dbReference>
<evidence type="ECO:0000259" key="6">
    <source>
        <dbReference type="PROSITE" id="PS51352"/>
    </source>
</evidence>
<dbReference type="KEGG" id="ifl:C1H71_14080"/>
<evidence type="ECO:0000256" key="1">
    <source>
        <dbReference type="ARBA" id="ARBA00004196"/>
    </source>
</evidence>
<keyword evidence="5" id="KW-0472">Membrane</keyword>
<dbReference type="Pfam" id="PF08534">
    <property type="entry name" value="Redoxin"/>
    <property type="match status" value="1"/>
</dbReference>
<dbReference type="GO" id="GO:0015036">
    <property type="term" value="F:disulfide oxidoreductase activity"/>
    <property type="evidence" value="ECO:0007669"/>
    <property type="project" value="UniProtKB-ARBA"/>
</dbReference>
<dbReference type="PANTHER" id="PTHR42852:SF6">
    <property type="entry name" value="THIOL:DISULFIDE INTERCHANGE PROTEIN DSBE"/>
    <property type="match status" value="1"/>
</dbReference>
<reference evidence="7 8" key="1">
    <citation type="submission" date="2018-01" db="EMBL/GenBank/DDBJ databases">
        <title>Genome sequence of Iodobacter sp. strain PCH194 isolated from Indian Trans-Himalaya.</title>
        <authorList>
            <person name="Kumar V."/>
            <person name="Thakur V."/>
            <person name="Kumar S."/>
            <person name="Singh D."/>
        </authorList>
    </citation>
    <scope>NUCLEOTIDE SEQUENCE [LARGE SCALE GENOMIC DNA]</scope>
    <source>
        <strain evidence="7 8">PCH194</strain>
    </source>
</reference>
<keyword evidence="4" id="KW-0676">Redox-active center</keyword>
<dbReference type="EMBL" id="CP025781">
    <property type="protein sequence ID" value="QBC44540.1"/>
    <property type="molecule type" value="Genomic_DNA"/>
</dbReference>
<feature type="transmembrane region" description="Helical" evidence="5">
    <location>
        <begin position="105"/>
        <end position="125"/>
    </location>
</feature>
<keyword evidence="2" id="KW-0201">Cytochrome c-type biogenesis</keyword>
<dbReference type="InterPro" id="IPR050553">
    <property type="entry name" value="Thioredoxin_ResA/DsbE_sf"/>
</dbReference>
<keyword evidence="5" id="KW-1133">Transmembrane helix</keyword>
<dbReference type="GO" id="GO:0017004">
    <property type="term" value="P:cytochrome complex assembly"/>
    <property type="evidence" value="ECO:0007669"/>
    <property type="project" value="UniProtKB-KW"/>
</dbReference>
<dbReference type="PROSITE" id="PS51352">
    <property type="entry name" value="THIOREDOXIN_2"/>
    <property type="match status" value="1"/>
</dbReference>
<feature type="transmembrane region" description="Helical" evidence="5">
    <location>
        <begin position="44"/>
        <end position="64"/>
    </location>
</feature>
<comment type="subcellular location">
    <subcellularLocation>
        <location evidence="1">Cell envelope</location>
    </subcellularLocation>
</comment>
<accession>A0A7G3GAH7</accession>
<feature type="domain" description="Thioredoxin" evidence="6">
    <location>
        <begin position="123"/>
        <end position="266"/>
    </location>
</feature>
<protein>
    <submittedName>
        <fullName evidence="7">Thiol:disulfide interchange protein</fullName>
    </submittedName>
</protein>
<gene>
    <name evidence="7" type="ORF">C1H71_14080</name>
</gene>
<dbReference type="Gene3D" id="3.40.30.10">
    <property type="entry name" value="Glutaredoxin"/>
    <property type="match status" value="1"/>
</dbReference>
<feature type="transmembrane region" description="Helical" evidence="5">
    <location>
        <begin position="12"/>
        <end position="32"/>
    </location>
</feature>
<dbReference type="PROSITE" id="PS00194">
    <property type="entry name" value="THIOREDOXIN_1"/>
    <property type="match status" value="1"/>
</dbReference>
<feature type="transmembrane region" description="Helical" evidence="5">
    <location>
        <begin position="76"/>
        <end position="93"/>
    </location>
</feature>